<keyword evidence="9 18" id="KW-0418">Kinase</keyword>
<evidence type="ECO:0000256" key="11">
    <source>
        <dbReference type="ARBA" id="ARBA00022989"/>
    </source>
</evidence>
<dbReference type="Proteomes" id="UP000298424">
    <property type="component" value="Unassembled WGS sequence"/>
</dbReference>
<dbReference type="GO" id="GO:0000155">
    <property type="term" value="F:phosphorelay sensor kinase activity"/>
    <property type="evidence" value="ECO:0007669"/>
    <property type="project" value="InterPro"/>
</dbReference>
<dbReference type="Pfam" id="PF02518">
    <property type="entry name" value="HATPase_c"/>
    <property type="match status" value="1"/>
</dbReference>
<keyword evidence="6" id="KW-0808">Transferase</keyword>
<dbReference type="Pfam" id="PF17203">
    <property type="entry name" value="sCache_3_2"/>
    <property type="match status" value="1"/>
</dbReference>
<dbReference type="GO" id="GO:0000156">
    <property type="term" value="F:phosphorelay response regulator activity"/>
    <property type="evidence" value="ECO:0007669"/>
    <property type="project" value="TreeGrafter"/>
</dbReference>
<evidence type="ECO:0000256" key="8">
    <source>
        <dbReference type="ARBA" id="ARBA00022741"/>
    </source>
</evidence>
<dbReference type="InterPro" id="IPR036890">
    <property type="entry name" value="HATPase_C_sf"/>
</dbReference>
<evidence type="ECO:0000256" key="4">
    <source>
        <dbReference type="ARBA" id="ARBA00022475"/>
    </source>
</evidence>
<evidence type="ECO:0000259" key="17">
    <source>
        <dbReference type="PROSITE" id="PS50112"/>
    </source>
</evidence>
<dbReference type="PANTHER" id="PTHR42878:SF7">
    <property type="entry name" value="SENSOR HISTIDINE KINASE GLRK"/>
    <property type="match status" value="1"/>
</dbReference>
<dbReference type="Gene3D" id="3.30.450.20">
    <property type="entry name" value="PAS domain"/>
    <property type="match status" value="2"/>
</dbReference>
<dbReference type="InterPro" id="IPR033463">
    <property type="entry name" value="sCache_3"/>
</dbReference>
<organism evidence="18 19">
    <name type="scientific">Cryobacterium lyxosi</name>
    <dbReference type="NCBI Taxonomy" id="1259228"/>
    <lineage>
        <taxon>Bacteria</taxon>
        <taxon>Bacillati</taxon>
        <taxon>Actinomycetota</taxon>
        <taxon>Actinomycetes</taxon>
        <taxon>Micrococcales</taxon>
        <taxon>Microbacteriaceae</taxon>
        <taxon>Cryobacterium</taxon>
    </lineage>
</organism>
<dbReference type="InterPro" id="IPR000014">
    <property type="entry name" value="PAS"/>
</dbReference>
<name>A0A4R8ZJ63_9MICO</name>
<evidence type="ECO:0000256" key="1">
    <source>
        <dbReference type="ARBA" id="ARBA00000085"/>
    </source>
</evidence>
<keyword evidence="13 15" id="KW-0472">Membrane</keyword>
<keyword evidence="7 15" id="KW-0812">Transmembrane</keyword>
<dbReference type="RefSeq" id="WP_134571901.1">
    <property type="nucleotide sequence ID" value="NZ_SOGT01000006.1"/>
</dbReference>
<dbReference type="InterPro" id="IPR003594">
    <property type="entry name" value="HATPase_dom"/>
</dbReference>
<dbReference type="PRINTS" id="PR00344">
    <property type="entry name" value="BCTRLSENSOR"/>
</dbReference>
<keyword evidence="5" id="KW-0597">Phosphoprotein</keyword>
<dbReference type="CDD" id="cd00130">
    <property type="entry name" value="PAS"/>
    <property type="match status" value="1"/>
</dbReference>
<evidence type="ECO:0000256" key="12">
    <source>
        <dbReference type="ARBA" id="ARBA00023012"/>
    </source>
</evidence>
<dbReference type="SUPFAM" id="SSF55785">
    <property type="entry name" value="PYP-like sensor domain (PAS domain)"/>
    <property type="match status" value="1"/>
</dbReference>
<dbReference type="InterPro" id="IPR050351">
    <property type="entry name" value="BphY/WalK/GraS-like"/>
</dbReference>
<evidence type="ECO:0000256" key="14">
    <source>
        <dbReference type="ARBA" id="ARBA00039401"/>
    </source>
</evidence>
<dbReference type="GO" id="GO:0030295">
    <property type="term" value="F:protein kinase activator activity"/>
    <property type="evidence" value="ECO:0007669"/>
    <property type="project" value="TreeGrafter"/>
</dbReference>
<dbReference type="OrthoDB" id="9792686at2"/>
<keyword evidence="19" id="KW-1185">Reference proteome</keyword>
<keyword evidence="10" id="KW-0067">ATP-binding</keyword>
<evidence type="ECO:0000256" key="7">
    <source>
        <dbReference type="ARBA" id="ARBA00022692"/>
    </source>
</evidence>
<gene>
    <name evidence="18" type="ORF">E3T27_05965</name>
</gene>
<feature type="domain" description="PAS" evidence="17">
    <location>
        <begin position="216"/>
        <end position="284"/>
    </location>
</feature>
<dbReference type="GO" id="GO:0005886">
    <property type="term" value="C:plasma membrane"/>
    <property type="evidence" value="ECO:0007669"/>
    <property type="project" value="UniProtKB-SubCell"/>
</dbReference>
<keyword evidence="11 15" id="KW-1133">Transmembrane helix</keyword>
<keyword evidence="8" id="KW-0547">Nucleotide-binding</keyword>
<evidence type="ECO:0000259" key="16">
    <source>
        <dbReference type="PROSITE" id="PS50109"/>
    </source>
</evidence>
<dbReference type="InterPro" id="IPR016120">
    <property type="entry name" value="Sig_transdc_His_kin_SpoOB"/>
</dbReference>
<reference evidence="18 19" key="1">
    <citation type="submission" date="2019-03" db="EMBL/GenBank/DDBJ databases">
        <title>Genomics of glacier-inhabiting Cryobacterium strains.</title>
        <authorList>
            <person name="Liu Q."/>
            <person name="Xin Y.-H."/>
        </authorList>
    </citation>
    <scope>NUCLEOTIDE SEQUENCE [LARGE SCALE GENOMIC DNA]</scope>
    <source>
        <strain evidence="18 19">TMT1-1</strain>
    </source>
</reference>
<keyword evidence="4" id="KW-1003">Cell membrane</keyword>
<dbReference type="InterPro" id="IPR005467">
    <property type="entry name" value="His_kinase_dom"/>
</dbReference>
<evidence type="ECO:0000256" key="3">
    <source>
        <dbReference type="ARBA" id="ARBA00012438"/>
    </source>
</evidence>
<feature type="transmembrane region" description="Helical" evidence="15">
    <location>
        <begin position="12"/>
        <end position="32"/>
    </location>
</feature>
<evidence type="ECO:0000256" key="10">
    <source>
        <dbReference type="ARBA" id="ARBA00022840"/>
    </source>
</evidence>
<evidence type="ECO:0000256" key="5">
    <source>
        <dbReference type="ARBA" id="ARBA00022553"/>
    </source>
</evidence>
<dbReference type="EC" id="2.7.13.3" evidence="3"/>
<dbReference type="InterPro" id="IPR035965">
    <property type="entry name" value="PAS-like_dom_sf"/>
</dbReference>
<evidence type="ECO:0000256" key="6">
    <source>
        <dbReference type="ARBA" id="ARBA00022679"/>
    </source>
</evidence>
<proteinExistence type="predicted"/>
<evidence type="ECO:0000256" key="9">
    <source>
        <dbReference type="ARBA" id="ARBA00022777"/>
    </source>
</evidence>
<comment type="catalytic activity">
    <reaction evidence="1">
        <text>ATP + protein L-histidine = ADP + protein N-phospho-L-histidine.</text>
        <dbReference type="EC" id="2.7.13.3"/>
    </reaction>
</comment>
<dbReference type="SUPFAM" id="SSF55874">
    <property type="entry name" value="ATPase domain of HSP90 chaperone/DNA topoisomerase II/histidine kinase"/>
    <property type="match status" value="1"/>
</dbReference>
<accession>A0A4R8ZJ63</accession>
<sequence>MRKEWSIARRLFFAHALFIVVLTVFVGTAFFVDARDRGYIETGNRMLAVATAIADSPLVLAASESADPSESLQPYALELSADAGLDFITIMAPNRTRWTHPTDTEIGKKYIGAIEPALSGTSFTEISTGTLGPSVRAVVPVTDADGTVRSLVAVGTTTSNITIAVNARLPSVLGLALGLLASGSVVTWLIGRYLRRVTLGWGPERLAQLFVYYDSVLHSVREGLVLVDLRGDLVLYNDQAARLLGIPPRPAAGSDERPPTLTELSLPPSLGELLRSGRTALDEIHVTGTRVLVVSQEPAIASSTSATGPRATPMGFVATIRDHTDLQNLGSELQSMRTLSDALRAQTHEHSNRLHTIVSLMELGRTDQALEFATKDLELSQQLADEMVGSVDEPVISALIMGKSAQANELGIALTVTASGTLTRSGLSIQDLVTVLGNLVDNALDAAAAGPDPRRVSVTVSSTEQAVVIEVADSGDGVSPDIIDDVLRLGFSTKNSGLTQADLPAAGGHETGITLPSRSSGGRGLGLALVRQAVTRLGGTLTIGRREGAVFTVTIPAETHSDLTRVEIHHG</sequence>
<evidence type="ECO:0000313" key="19">
    <source>
        <dbReference type="Proteomes" id="UP000298424"/>
    </source>
</evidence>
<dbReference type="PROSITE" id="PS50112">
    <property type="entry name" value="PAS"/>
    <property type="match status" value="1"/>
</dbReference>
<comment type="caution">
    <text evidence="18">The sequence shown here is derived from an EMBL/GenBank/DDBJ whole genome shotgun (WGS) entry which is preliminary data.</text>
</comment>
<evidence type="ECO:0000256" key="2">
    <source>
        <dbReference type="ARBA" id="ARBA00004651"/>
    </source>
</evidence>
<dbReference type="PROSITE" id="PS50109">
    <property type="entry name" value="HIS_KIN"/>
    <property type="match status" value="1"/>
</dbReference>
<dbReference type="SUPFAM" id="SSF103190">
    <property type="entry name" value="Sensory domain-like"/>
    <property type="match status" value="1"/>
</dbReference>
<keyword evidence="12" id="KW-0902">Two-component regulatory system</keyword>
<evidence type="ECO:0000256" key="13">
    <source>
        <dbReference type="ARBA" id="ARBA00023136"/>
    </source>
</evidence>
<comment type="subcellular location">
    <subcellularLocation>
        <location evidence="2">Cell membrane</location>
        <topology evidence="2">Multi-pass membrane protein</topology>
    </subcellularLocation>
</comment>
<evidence type="ECO:0000256" key="15">
    <source>
        <dbReference type="SAM" id="Phobius"/>
    </source>
</evidence>
<dbReference type="PANTHER" id="PTHR42878">
    <property type="entry name" value="TWO-COMPONENT HISTIDINE KINASE"/>
    <property type="match status" value="1"/>
</dbReference>
<protein>
    <recommendedName>
        <fullName evidence="14">Sensor-like histidine kinase SenX3</fullName>
        <ecNumber evidence="3">2.7.13.3</ecNumber>
    </recommendedName>
</protein>
<dbReference type="AlphaFoldDB" id="A0A4R8ZJ63"/>
<dbReference type="SUPFAM" id="SSF55890">
    <property type="entry name" value="Sporulation response regulatory protein Spo0B"/>
    <property type="match status" value="1"/>
</dbReference>
<dbReference type="GO" id="GO:0005524">
    <property type="term" value="F:ATP binding"/>
    <property type="evidence" value="ECO:0007669"/>
    <property type="project" value="UniProtKB-KW"/>
</dbReference>
<dbReference type="InterPro" id="IPR004358">
    <property type="entry name" value="Sig_transdc_His_kin-like_C"/>
</dbReference>
<evidence type="ECO:0000313" key="18">
    <source>
        <dbReference type="EMBL" id="TFD27304.1"/>
    </source>
</evidence>
<dbReference type="InterPro" id="IPR029151">
    <property type="entry name" value="Sensor-like_sf"/>
</dbReference>
<feature type="transmembrane region" description="Helical" evidence="15">
    <location>
        <begin position="169"/>
        <end position="190"/>
    </location>
</feature>
<dbReference type="Gene3D" id="3.30.565.10">
    <property type="entry name" value="Histidine kinase-like ATPase, C-terminal domain"/>
    <property type="match status" value="1"/>
</dbReference>
<dbReference type="SMART" id="SM00387">
    <property type="entry name" value="HATPase_c"/>
    <property type="match status" value="1"/>
</dbReference>
<dbReference type="GO" id="GO:0007234">
    <property type="term" value="P:osmosensory signaling via phosphorelay pathway"/>
    <property type="evidence" value="ECO:0007669"/>
    <property type="project" value="TreeGrafter"/>
</dbReference>
<feature type="domain" description="Histidine kinase" evidence="16">
    <location>
        <begin position="432"/>
        <end position="559"/>
    </location>
</feature>
<dbReference type="EMBL" id="SOGT01000006">
    <property type="protein sequence ID" value="TFD27304.1"/>
    <property type="molecule type" value="Genomic_DNA"/>
</dbReference>